<feature type="short sequence motif" description="HXTX 1" evidence="2">
    <location>
        <begin position="38"/>
        <end position="41"/>
    </location>
</feature>
<dbReference type="AlphaFoldDB" id="A0A0K1JPK3"/>
<dbReference type="SUPFAM" id="SSF55144">
    <property type="entry name" value="LigT-like"/>
    <property type="match status" value="1"/>
</dbReference>
<evidence type="ECO:0000313" key="4">
    <source>
        <dbReference type="Proteomes" id="UP000066480"/>
    </source>
</evidence>
<evidence type="ECO:0000313" key="3">
    <source>
        <dbReference type="EMBL" id="AKU18523.1"/>
    </source>
</evidence>
<dbReference type="Gene3D" id="3.90.1140.10">
    <property type="entry name" value="Cyclic phosphodiesterase"/>
    <property type="match status" value="1"/>
</dbReference>
<proteinExistence type="inferred from homology"/>
<dbReference type="Pfam" id="PF13563">
    <property type="entry name" value="2_5_RNA_ligase2"/>
    <property type="match status" value="1"/>
</dbReference>
<comment type="caution">
    <text evidence="2">Lacks conserved residue(s) required for the propagation of feature annotation.</text>
</comment>
<dbReference type="HAMAP" id="MF_01940">
    <property type="entry name" value="RNA_CPDase"/>
    <property type="match status" value="1"/>
</dbReference>
<dbReference type="STRING" id="571913.VV02_01070"/>
<dbReference type="PANTHER" id="PTHR35561:SF1">
    <property type="entry name" value="RNA 2',3'-CYCLIC PHOSPHODIESTERASE"/>
    <property type="match status" value="1"/>
</dbReference>
<feature type="active site" description="Proton acceptor" evidence="2">
    <location>
        <position position="125"/>
    </location>
</feature>
<name>A0A0K1JPK3_9MICO</name>
<dbReference type="KEGG" id="lmoi:VV02_01070"/>
<dbReference type="GO" id="GO:0008664">
    <property type="term" value="F:RNA 2',3'-cyclic 3'-phosphodiesterase activity"/>
    <property type="evidence" value="ECO:0007669"/>
    <property type="project" value="UniProtKB-EC"/>
</dbReference>
<sequence length="192" mass="21250">MGQRMFVALMPPAPVREDLAAFLEPRAEHPWIAEEQWHITLAFMADVPDRAVDELIDGLASAAARRTPLNLQLAGAGAFPDPWSAKVLWMDVRGDVEELERLATNVRNSAQHAGADPDGRAFRPHLSVSHLRRVQEQTRWVRVLDTYSGPTWTASEICLVESHLGSGPHGRPRHEIVATAPLIGRESDAFAE</sequence>
<dbReference type="InterPro" id="IPR009097">
    <property type="entry name" value="Cyclic_Pdiesterase"/>
</dbReference>
<dbReference type="GO" id="GO:0004113">
    <property type="term" value="F:2',3'-cyclic-nucleotide 3'-phosphodiesterase activity"/>
    <property type="evidence" value="ECO:0007669"/>
    <property type="project" value="InterPro"/>
</dbReference>
<comment type="similarity">
    <text evidence="2">Belongs to the 2H phosphoesterase superfamily. ThpR family.</text>
</comment>
<gene>
    <name evidence="3" type="ORF">VV02_01070</name>
</gene>
<dbReference type="NCBIfam" id="TIGR02258">
    <property type="entry name" value="2_5_ligase"/>
    <property type="match status" value="1"/>
</dbReference>
<comment type="catalytic activity">
    <reaction evidence="2">
        <text>a 3'-end 2',3'-cyclophospho-ribonucleotide-RNA + H2O = a 3'-end 2'-phospho-ribonucleotide-RNA + H(+)</text>
        <dbReference type="Rhea" id="RHEA:11828"/>
        <dbReference type="Rhea" id="RHEA-COMP:10464"/>
        <dbReference type="Rhea" id="RHEA-COMP:17353"/>
        <dbReference type="ChEBI" id="CHEBI:15377"/>
        <dbReference type="ChEBI" id="CHEBI:15378"/>
        <dbReference type="ChEBI" id="CHEBI:83064"/>
        <dbReference type="ChEBI" id="CHEBI:173113"/>
        <dbReference type="EC" id="3.1.4.58"/>
    </reaction>
</comment>
<dbReference type="Proteomes" id="UP000066480">
    <property type="component" value="Chromosome"/>
</dbReference>
<feature type="active site" description="Proton donor" evidence="2">
    <location>
        <position position="38"/>
    </location>
</feature>
<dbReference type="OrthoDB" id="9787070at2"/>
<comment type="function">
    <text evidence="2">Hydrolyzes RNA 2',3'-cyclic phosphodiester to an RNA 2'-phosphomonoester.</text>
</comment>
<organism evidence="3 4">
    <name type="scientific">Luteipulveratus mongoliensis</name>
    <dbReference type="NCBI Taxonomy" id="571913"/>
    <lineage>
        <taxon>Bacteria</taxon>
        <taxon>Bacillati</taxon>
        <taxon>Actinomycetota</taxon>
        <taxon>Actinomycetes</taxon>
        <taxon>Micrococcales</taxon>
        <taxon>Dermacoccaceae</taxon>
        <taxon>Luteipulveratus</taxon>
    </lineage>
</organism>
<dbReference type="PANTHER" id="PTHR35561">
    <property type="entry name" value="RNA 2',3'-CYCLIC PHOSPHODIESTERASE"/>
    <property type="match status" value="1"/>
</dbReference>
<dbReference type="InterPro" id="IPR004175">
    <property type="entry name" value="RNA_CPDase"/>
</dbReference>
<accession>A0A0K1JPK3</accession>
<reference evidence="3 4" key="1">
    <citation type="submission" date="2015-03" db="EMBL/GenBank/DDBJ databases">
        <title>Luteipulveratus halotolerans sp. nov., a novel actinobacterium (Dermacoccaceae) from Sarawak, Malaysia.</title>
        <authorList>
            <person name="Juboi H."/>
            <person name="Basik A."/>
            <person name="Shamsul S.S."/>
            <person name="Arnold P."/>
            <person name="Schmitt E.K."/>
            <person name="Sanglier J.-J."/>
            <person name="Yeo T."/>
        </authorList>
    </citation>
    <scope>NUCLEOTIDE SEQUENCE [LARGE SCALE GENOMIC DNA]</scope>
    <source>
        <strain evidence="3 4">MN07-A0370</strain>
    </source>
</reference>
<keyword evidence="1 2" id="KW-0378">Hydrolase</keyword>
<keyword evidence="4" id="KW-1185">Reference proteome</keyword>
<protein>
    <recommendedName>
        <fullName evidence="2">RNA 2',3'-cyclic phosphodiesterase</fullName>
        <shortName evidence="2">RNA 2',3'-CPDase</shortName>
        <ecNumber evidence="2">3.1.4.58</ecNumber>
    </recommendedName>
</protein>
<dbReference type="EMBL" id="CP011112">
    <property type="protein sequence ID" value="AKU18523.1"/>
    <property type="molecule type" value="Genomic_DNA"/>
</dbReference>
<dbReference type="EC" id="3.1.4.58" evidence="2"/>
<evidence type="ECO:0000256" key="2">
    <source>
        <dbReference type="HAMAP-Rule" id="MF_01940"/>
    </source>
</evidence>
<evidence type="ECO:0000256" key="1">
    <source>
        <dbReference type="ARBA" id="ARBA00022801"/>
    </source>
</evidence>